<evidence type="ECO:0000256" key="1">
    <source>
        <dbReference type="SAM" id="Phobius"/>
    </source>
</evidence>
<feature type="transmembrane region" description="Helical" evidence="1">
    <location>
        <begin position="118"/>
        <end position="139"/>
    </location>
</feature>
<evidence type="ECO:0000313" key="3">
    <source>
        <dbReference type="Proteomes" id="UP000617634"/>
    </source>
</evidence>
<reference evidence="2" key="1">
    <citation type="submission" date="2020-11" db="EMBL/GenBank/DDBJ databases">
        <title>Novosphingobium aureum sp. nov., a marine bacterium isolated from sediment of a salt flat.</title>
        <authorList>
            <person name="Yoo Y."/>
            <person name="Kim J.-J."/>
        </authorList>
    </citation>
    <scope>NUCLEOTIDE SEQUENCE</scope>
    <source>
        <strain evidence="2">YJ-S2-02</strain>
    </source>
</reference>
<sequence>MSLATADHWMDVMRWWAVLGALLGGVPLARRLWTIIKVRALGGRADVPVPQLPLIIAGASLLCFLSFSFVTGAFLPFTTRLPGFGLSALAVRYLLSVMWTVAGVGSWLAAIAFLQGRWYIAGSSLSWFVAVWFATIATAGG</sequence>
<feature type="transmembrane region" description="Helical" evidence="1">
    <location>
        <begin position="54"/>
        <end position="77"/>
    </location>
</feature>
<dbReference type="AlphaFoldDB" id="A0A931HB18"/>
<organism evidence="2 3">
    <name type="scientific">Novosphingobium aureum</name>
    <dbReference type="NCBI Taxonomy" id="2792964"/>
    <lineage>
        <taxon>Bacteria</taxon>
        <taxon>Pseudomonadati</taxon>
        <taxon>Pseudomonadota</taxon>
        <taxon>Alphaproteobacteria</taxon>
        <taxon>Sphingomonadales</taxon>
        <taxon>Sphingomonadaceae</taxon>
        <taxon>Novosphingobium</taxon>
    </lineage>
</organism>
<accession>A0A931HB18</accession>
<dbReference type="EMBL" id="JADZGI010000001">
    <property type="protein sequence ID" value="MBH0112700.1"/>
    <property type="molecule type" value="Genomic_DNA"/>
</dbReference>
<keyword evidence="1" id="KW-0472">Membrane</keyword>
<protein>
    <submittedName>
        <fullName evidence="2">Uncharacterized protein</fullName>
    </submittedName>
</protein>
<gene>
    <name evidence="2" type="ORF">I5E68_07015</name>
</gene>
<name>A0A931HB18_9SPHN</name>
<feature type="transmembrane region" description="Helical" evidence="1">
    <location>
        <begin position="12"/>
        <end position="33"/>
    </location>
</feature>
<comment type="caution">
    <text evidence="2">The sequence shown here is derived from an EMBL/GenBank/DDBJ whole genome shotgun (WGS) entry which is preliminary data.</text>
</comment>
<keyword evidence="1" id="KW-1133">Transmembrane helix</keyword>
<feature type="transmembrane region" description="Helical" evidence="1">
    <location>
        <begin position="89"/>
        <end position="111"/>
    </location>
</feature>
<keyword evidence="1" id="KW-0812">Transmembrane</keyword>
<proteinExistence type="predicted"/>
<evidence type="ECO:0000313" key="2">
    <source>
        <dbReference type="EMBL" id="MBH0112700.1"/>
    </source>
</evidence>
<keyword evidence="3" id="KW-1185">Reference proteome</keyword>
<dbReference type="Proteomes" id="UP000617634">
    <property type="component" value="Unassembled WGS sequence"/>
</dbReference>